<dbReference type="CDD" id="cd00075">
    <property type="entry name" value="HATPase"/>
    <property type="match status" value="1"/>
</dbReference>
<dbReference type="CDD" id="cd00082">
    <property type="entry name" value="HisKA"/>
    <property type="match status" value="1"/>
</dbReference>
<dbReference type="GO" id="GO:0000155">
    <property type="term" value="F:phosphorelay sensor kinase activity"/>
    <property type="evidence" value="ECO:0007669"/>
    <property type="project" value="InterPro"/>
</dbReference>
<dbReference type="SMART" id="SM00387">
    <property type="entry name" value="HATPase_c"/>
    <property type="match status" value="1"/>
</dbReference>
<evidence type="ECO:0000259" key="7">
    <source>
        <dbReference type="PROSITE" id="PS50109"/>
    </source>
</evidence>
<dbReference type="PROSITE" id="PS50109">
    <property type="entry name" value="HIS_KIN"/>
    <property type="match status" value="1"/>
</dbReference>
<dbReference type="EC" id="2.7.13.3" evidence="2"/>
<keyword evidence="5 8" id="KW-0418">Kinase</keyword>
<evidence type="ECO:0000256" key="4">
    <source>
        <dbReference type="ARBA" id="ARBA00022679"/>
    </source>
</evidence>
<keyword evidence="6" id="KW-1133">Transmembrane helix</keyword>
<keyword evidence="6" id="KW-0812">Transmembrane</keyword>
<dbReference type="SUPFAM" id="SSF47384">
    <property type="entry name" value="Homodimeric domain of signal transducing histidine kinase"/>
    <property type="match status" value="1"/>
</dbReference>
<evidence type="ECO:0000313" key="8">
    <source>
        <dbReference type="EMBL" id="PSL25819.1"/>
    </source>
</evidence>
<evidence type="ECO:0000256" key="6">
    <source>
        <dbReference type="SAM" id="Phobius"/>
    </source>
</evidence>
<evidence type="ECO:0000256" key="1">
    <source>
        <dbReference type="ARBA" id="ARBA00000085"/>
    </source>
</evidence>
<feature type="transmembrane region" description="Helical" evidence="6">
    <location>
        <begin position="221"/>
        <end position="239"/>
    </location>
</feature>
<dbReference type="Gene3D" id="3.30.565.10">
    <property type="entry name" value="Histidine kinase-like ATPase, C-terminal domain"/>
    <property type="match status" value="1"/>
</dbReference>
<dbReference type="InterPro" id="IPR003661">
    <property type="entry name" value="HisK_dim/P_dom"/>
</dbReference>
<dbReference type="SUPFAM" id="SSF55874">
    <property type="entry name" value="ATPase domain of HSP90 chaperone/DNA topoisomerase II/histidine kinase"/>
    <property type="match status" value="1"/>
</dbReference>
<dbReference type="Proteomes" id="UP000240978">
    <property type="component" value="Unassembled WGS sequence"/>
</dbReference>
<dbReference type="EMBL" id="PYGK01000012">
    <property type="protein sequence ID" value="PSL25819.1"/>
    <property type="molecule type" value="Genomic_DNA"/>
</dbReference>
<dbReference type="RefSeq" id="WP_170117625.1">
    <property type="nucleotide sequence ID" value="NZ_PYGK01000012.1"/>
</dbReference>
<evidence type="ECO:0000256" key="2">
    <source>
        <dbReference type="ARBA" id="ARBA00012438"/>
    </source>
</evidence>
<dbReference type="Pfam" id="PF02518">
    <property type="entry name" value="HATPase_c"/>
    <property type="match status" value="1"/>
</dbReference>
<keyword evidence="4" id="KW-0808">Transferase</keyword>
<feature type="domain" description="Histidine kinase" evidence="7">
    <location>
        <begin position="258"/>
        <end position="477"/>
    </location>
</feature>
<comment type="caution">
    <text evidence="8">The sequence shown here is derived from an EMBL/GenBank/DDBJ whole genome shotgun (WGS) entry which is preliminary data.</text>
</comment>
<sequence length="494" mass="56930">MRYKLSIPVTIFLIALTILVITVFQVYWLNKNYQEEKNLFSTRTNILFRETLFHLQASKLKLDSGIRITVDDRQGVTRITNVLQERLRDSAGVARASNQKVLMAVKSNRVFHDSLNATYDDRRVVPRVRVVDFLAGVDSLRDSITVKEISNLYSQTLKREKINMPFTIYTVPFDTLRDEVMPFPNDPDGNIVTIGFTKPISYKLLFGNNTWYLLQRISQPILISVLLLGITILSFLLLYRNLKQQRKLAQLKNDFISNITHELKTPIATVSVAIEALRSFDALEDRATTHEYLEISANEMQRLGLLVDKVLKLSMFENQEITLNKEQFDLRTLAKSVMESMRLQFEKHHAHTSIKTSGHNFIITADKLHITSVLYNLLDNALKYSVNDPEILVHILDHGQYLEICITDNGVGIAKEYKGKIFEKFFRIPNGNRHNIKGYGLGLSYVSHIVQRHMGFIEVESELSKGSTFSVKLPFVEAPVIYYDKNRQIRRKML</sequence>
<protein>
    <recommendedName>
        <fullName evidence="2">histidine kinase</fullName>
        <ecNumber evidence="2">2.7.13.3</ecNumber>
    </recommendedName>
</protein>
<evidence type="ECO:0000256" key="3">
    <source>
        <dbReference type="ARBA" id="ARBA00022553"/>
    </source>
</evidence>
<dbReference type="InterPro" id="IPR003594">
    <property type="entry name" value="HATPase_dom"/>
</dbReference>
<keyword evidence="3" id="KW-0597">Phosphoprotein</keyword>
<dbReference type="PANTHER" id="PTHR43547:SF2">
    <property type="entry name" value="HYBRID SIGNAL TRANSDUCTION HISTIDINE KINASE C"/>
    <property type="match status" value="1"/>
</dbReference>
<organism evidence="8 9">
    <name type="scientific">Chitinophaga ginsengisoli</name>
    <dbReference type="NCBI Taxonomy" id="363837"/>
    <lineage>
        <taxon>Bacteria</taxon>
        <taxon>Pseudomonadati</taxon>
        <taxon>Bacteroidota</taxon>
        <taxon>Chitinophagia</taxon>
        <taxon>Chitinophagales</taxon>
        <taxon>Chitinophagaceae</taxon>
        <taxon>Chitinophaga</taxon>
    </lineage>
</organism>
<feature type="transmembrane region" description="Helical" evidence="6">
    <location>
        <begin position="7"/>
        <end position="28"/>
    </location>
</feature>
<dbReference type="PRINTS" id="PR00344">
    <property type="entry name" value="BCTRLSENSOR"/>
</dbReference>
<proteinExistence type="predicted"/>
<gene>
    <name evidence="8" type="ORF">CLV42_11224</name>
</gene>
<evidence type="ECO:0000256" key="5">
    <source>
        <dbReference type="ARBA" id="ARBA00022777"/>
    </source>
</evidence>
<dbReference type="InterPro" id="IPR036890">
    <property type="entry name" value="HATPase_C_sf"/>
</dbReference>
<dbReference type="SMART" id="SM00388">
    <property type="entry name" value="HisKA"/>
    <property type="match status" value="1"/>
</dbReference>
<accession>A0A2P8FVT0</accession>
<dbReference type="InterPro" id="IPR004358">
    <property type="entry name" value="Sig_transdc_His_kin-like_C"/>
</dbReference>
<dbReference type="PANTHER" id="PTHR43547">
    <property type="entry name" value="TWO-COMPONENT HISTIDINE KINASE"/>
    <property type="match status" value="1"/>
</dbReference>
<dbReference type="FunFam" id="3.30.565.10:FF:000006">
    <property type="entry name" value="Sensor histidine kinase WalK"/>
    <property type="match status" value="1"/>
</dbReference>
<comment type="catalytic activity">
    <reaction evidence="1">
        <text>ATP + protein L-histidine = ADP + protein N-phospho-L-histidine.</text>
        <dbReference type="EC" id="2.7.13.3"/>
    </reaction>
</comment>
<dbReference type="InterPro" id="IPR005467">
    <property type="entry name" value="His_kinase_dom"/>
</dbReference>
<reference evidence="8 9" key="1">
    <citation type="submission" date="2018-03" db="EMBL/GenBank/DDBJ databases">
        <title>Genomic Encyclopedia of Archaeal and Bacterial Type Strains, Phase II (KMG-II): from individual species to whole genera.</title>
        <authorList>
            <person name="Goeker M."/>
        </authorList>
    </citation>
    <scope>NUCLEOTIDE SEQUENCE [LARGE SCALE GENOMIC DNA]</scope>
    <source>
        <strain evidence="8 9">DSM 18107</strain>
    </source>
</reference>
<dbReference type="AlphaFoldDB" id="A0A2P8FVT0"/>
<name>A0A2P8FVT0_9BACT</name>
<dbReference type="Pfam" id="PF00512">
    <property type="entry name" value="HisKA"/>
    <property type="match status" value="1"/>
</dbReference>
<keyword evidence="9" id="KW-1185">Reference proteome</keyword>
<keyword evidence="6" id="KW-0472">Membrane</keyword>
<dbReference type="Gene3D" id="1.10.287.130">
    <property type="match status" value="1"/>
</dbReference>
<evidence type="ECO:0000313" key="9">
    <source>
        <dbReference type="Proteomes" id="UP000240978"/>
    </source>
</evidence>
<dbReference type="InterPro" id="IPR036097">
    <property type="entry name" value="HisK_dim/P_sf"/>
</dbReference>